<dbReference type="GO" id="GO:0016020">
    <property type="term" value="C:membrane"/>
    <property type="evidence" value="ECO:0007669"/>
    <property type="project" value="TreeGrafter"/>
</dbReference>
<evidence type="ECO:0000313" key="4">
    <source>
        <dbReference type="EMBL" id="RUO41318.1"/>
    </source>
</evidence>
<proteinExistence type="inferred from homology"/>
<gene>
    <name evidence="4" type="ORF">CWE22_03835</name>
</gene>
<dbReference type="InterPro" id="IPR029058">
    <property type="entry name" value="AB_hydrolase_fold"/>
</dbReference>
<evidence type="ECO:0000256" key="2">
    <source>
        <dbReference type="ARBA" id="ARBA00022801"/>
    </source>
</evidence>
<dbReference type="InterPro" id="IPR000073">
    <property type="entry name" value="AB_hydrolase_1"/>
</dbReference>
<comment type="similarity">
    <text evidence="1">Belongs to the AB hydrolase superfamily.</text>
</comment>
<dbReference type="AlphaFoldDB" id="A0A7Z7ETP2"/>
<dbReference type="PANTHER" id="PTHR43798:SF14">
    <property type="entry name" value="SERINE HYDROLASE-LIKE PROTEIN DDB_G0286239"/>
    <property type="match status" value="1"/>
</dbReference>
<evidence type="ECO:0000256" key="1">
    <source>
        <dbReference type="ARBA" id="ARBA00008645"/>
    </source>
</evidence>
<evidence type="ECO:0000259" key="3">
    <source>
        <dbReference type="Pfam" id="PF00561"/>
    </source>
</evidence>
<dbReference type="Pfam" id="PF00561">
    <property type="entry name" value="Abhydrolase_1"/>
    <property type="match status" value="1"/>
</dbReference>
<keyword evidence="5" id="KW-1185">Reference proteome</keyword>
<organism evidence="4 5">
    <name type="scientific">Pseudidiomarina aestuarii</name>
    <dbReference type="NCBI Taxonomy" id="624146"/>
    <lineage>
        <taxon>Bacteria</taxon>
        <taxon>Pseudomonadati</taxon>
        <taxon>Pseudomonadota</taxon>
        <taxon>Gammaproteobacteria</taxon>
        <taxon>Alteromonadales</taxon>
        <taxon>Idiomarinaceae</taxon>
        <taxon>Pseudidiomarina</taxon>
    </lineage>
</organism>
<dbReference type="Proteomes" id="UP000287766">
    <property type="component" value="Unassembled WGS sequence"/>
</dbReference>
<dbReference type="InterPro" id="IPR050266">
    <property type="entry name" value="AB_hydrolase_sf"/>
</dbReference>
<dbReference type="EMBL" id="PIPR01000001">
    <property type="protein sequence ID" value="RUO41318.1"/>
    <property type="molecule type" value="Genomic_DNA"/>
</dbReference>
<reference evidence="5" key="1">
    <citation type="journal article" date="2018" name="Front. Microbiol.">
        <title>Genome-Based Analysis Reveals the Taxonomy and Diversity of the Family Idiomarinaceae.</title>
        <authorList>
            <person name="Liu Y."/>
            <person name="Lai Q."/>
            <person name="Shao Z."/>
        </authorList>
    </citation>
    <scope>NUCLEOTIDE SEQUENCE [LARGE SCALE GENOMIC DNA]</scope>
    <source>
        <strain evidence="5">KYW314</strain>
    </source>
</reference>
<comment type="caution">
    <text evidence="4">The sequence shown here is derived from an EMBL/GenBank/DDBJ whole genome shotgun (WGS) entry which is preliminary data.</text>
</comment>
<name>A0A7Z7ETP2_9GAMM</name>
<evidence type="ECO:0000313" key="5">
    <source>
        <dbReference type="Proteomes" id="UP000287766"/>
    </source>
</evidence>
<feature type="domain" description="AB hydrolase-1" evidence="3">
    <location>
        <begin position="81"/>
        <end position="329"/>
    </location>
</feature>
<dbReference type="PANTHER" id="PTHR43798">
    <property type="entry name" value="MONOACYLGLYCEROL LIPASE"/>
    <property type="match status" value="1"/>
</dbReference>
<accession>A0A7Z7ETP2</accession>
<keyword evidence="2 4" id="KW-0378">Hydrolase</keyword>
<dbReference type="Gene3D" id="3.40.50.1820">
    <property type="entry name" value="alpha/beta hydrolase"/>
    <property type="match status" value="1"/>
</dbReference>
<sequence length="346" mass="38898">MYKLIMVRYGIDTIISHHRTVFITRYLCVQPQPGIRVNQEMINNEFTSSLFPQARLHAEPVSFQLDWGILRGLRWGADDKPVILAGHGWLDNAHSFLPCADVFLQSPLAQTHQLIAIDWAGHGLSDHRPVGNYYAFIDYVYDCWQLIEQENWQSVVLLAHSMGAFIANMLAGIAPEKVQAVLAIEAFGLLATPTAETTANLRSGFQSRWAMQKKRRNHYPSFAAGVAARAQAGDFSPEYAHLLVERGIEQVGPEDFCFRADGRLRMASPVRLTAAQISDVLRHIKCPFTLLYGTEGHERVHEALHLWQAEVRQLQVHALSGGHHVHMEQPNAVIAHLMTMIDGLND</sequence>
<protein>
    <submittedName>
        <fullName evidence="4">Alpha/beta hydrolase</fullName>
    </submittedName>
</protein>
<dbReference type="GO" id="GO:0016787">
    <property type="term" value="F:hydrolase activity"/>
    <property type="evidence" value="ECO:0007669"/>
    <property type="project" value="UniProtKB-KW"/>
</dbReference>
<dbReference type="SUPFAM" id="SSF53474">
    <property type="entry name" value="alpha/beta-Hydrolases"/>
    <property type="match status" value="1"/>
</dbReference>